<accession>A0AAD6ZBJ4</accession>
<evidence type="ECO:0000259" key="1">
    <source>
        <dbReference type="Pfam" id="PF20703"/>
    </source>
</evidence>
<reference evidence="2" key="1">
    <citation type="submission" date="2023-03" db="EMBL/GenBank/DDBJ databases">
        <title>Massive genome expansion in bonnet fungi (Mycena s.s.) driven by repeated elements and novel gene families across ecological guilds.</title>
        <authorList>
            <consortium name="Lawrence Berkeley National Laboratory"/>
            <person name="Harder C.B."/>
            <person name="Miyauchi S."/>
            <person name="Viragh M."/>
            <person name="Kuo A."/>
            <person name="Thoen E."/>
            <person name="Andreopoulos B."/>
            <person name="Lu D."/>
            <person name="Skrede I."/>
            <person name="Drula E."/>
            <person name="Henrissat B."/>
            <person name="Morin E."/>
            <person name="Kohler A."/>
            <person name="Barry K."/>
            <person name="LaButti K."/>
            <person name="Morin E."/>
            <person name="Salamov A."/>
            <person name="Lipzen A."/>
            <person name="Mereny Z."/>
            <person name="Hegedus B."/>
            <person name="Baldrian P."/>
            <person name="Stursova M."/>
            <person name="Weitz H."/>
            <person name="Taylor A."/>
            <person name="Grigoriev I.V."/>
            <person name="Nagy L.G."/>
            <person name="Martin F."/>
            <person name="Kauserud H."/>
        </authorList>
    </citation>
    <scope>NUCLEOTIDE SEQUENCE</scope>
    <source>
        <strain evidence="2">CBHHK002</strain>
    </source>
</reference>
<dbReference type="Pfam" id="PF20703">
    <property type="entry name" value="nSTAND1"/>
    <property type="match status" value="1"/>
</dbReference>
<dbReference type="EMBL" id="JARIHO010000066">
    <property type="protein sequence ID" value="KAJ7314647.1"/>
    <property type="molecule type" value="Genomic_DNA"/>
</dbReference>
<feature type="domain" description="Novel STAND NTPase 1" evidence="1">
    <location>
        <begin position="36"/>
        <end position="177"/>
    </location>
</feature>
<dbReference type="SUPFAM" id="SSF52540">
    <property type="entry name" value="P-loop containing nucleoside triphosphate hydrolases"/>
    <property type="match status" value="1"/>
</dbReference>
<evidence type="ECO:0000313" key="2">
    <source>
        <dbReference type="EMBL" id="KAJ7314647.1"/>
    </source>
</evidence>
<dbReference type="PANTHER" id="PTHR47691">
    <property type="entry name" value="REGULATOR-RELATED"/>
    <property type="match status" value="1"/>
</dbReference>
<dbReference type="PRINTS" id="PR00364">
    <property type="entry name" value="DISEASERSIST"/>
</dbReference>
<organism evidence="2 3">
    <name type="scientific">Mycena albidolilacea</name>
    <dbReference type="NCBI Taxonomy" id="1033008"/>
    <lineage>
        <taxon>Eukaryota</taxon>
        <taxon>Fungi</taxon>
        <taxon>Dikarya</taxon>
        <taxon>Basidiomycota</taxon>
        <taxon>Agaricomycotina</taxon>
        <taxon>Agaricomycetes</taxon>
        <taxon>Agaricomycetidae</taxon>
        <taxon>Agaricales</taxon>
        <taxon>Marasmiineae</taxon>
        <taxon>Mycenaceae</taxon>
        <taxon>Mycena</taxon>
    </lineage>
</organism>
<feature type="non-terminal residue" evidence="2">
    <location>
        <position position="432"/>
    </location>
</feature>
<dbReference type="InterPro" id="IPR049052">
    <property type="entry name" value="nSTAND1"/>
</dbReference>
<dbReference type="AlphaFoldDB" id="A0AAD6ZBJ4"/>
<dbReference type="InterPro" id="IPR027417">
    <property type="entry name" value="P-loop_NTPase"/>
</dbReference>
<dbReference type="Gene3D" id="3.40.50.300">
    <property type="entry name" value="P-loop containing nucleotide triphosphate hydrolases"/>
    <property type="match status" value="1"/>
</dbReference>
<gene>
    <name evidence="2" type="ORF">DFH08DRAFT_1041274</name>
</gene>
<name>A0AAD6ZBJ4_9AGAR</name>
<dbReference type="Proteomes" id="UP001218218">
    <property type="component" value="Unassembled WGS sequence"/>
</dbReference>
<keyword evidence="3" id="KW-1185">Reference proteome</keyword>
<comment type="caution">
    <text evidence="2">The sequence shown here is derived from an EMBL/GenBank/DDBJ whole genome shotgun (WGS) entry which is preliminary data.</text>
</comment>
<keyword evidence="2" id="KW-0378">Hydrolase</keyword>
<evidence type="ECO:0000313" key="3">
    <source>
        <dbReference type="Proteomes" id="UP001218218"/>
    </source>
</evidence>
<protein>
    <submittedName>
        <fullName evidence="2">P-loop containing nucleoside triphosphate hydrolase protein</fullName>
    </submittedName>
</protein>
<dbReference type="GO" id="GO:0016787">
    <property type="term" value="F:hydrolase activity"/>
    <property type="evidence" value="ECO:0007669"/>
    <property type="project" value="UniProtKB-KW"/>
</dbReference>
<sequence>MIEAISDTPGSDRASTISRVYSGTHNSSNSFSMLPSEPKIFHGRASELADLLTLFNGGTPRIVILGAGGMGKTSLARAVIHHQEVVDRYKQYRFFVMCDSAFTKVELAALIGAHVGLKPGNDLTQPVVRYFSSNPQCLLILDNLETLWEPATTRGDIEEFLSLLADVPQLALIITMRGAERPSKVRWTRPFLLPLKPLDQDAAEQTFADITDCSHYADDVARVLLLTDNMPLAINLIAHLVDSEGCPSVLSRWQEEKTSIMSDGHNSRSNLELSISMSLSSPRIQAVPHSKELLSLLAILPDGLSDVELIQSKLQIDNILHCKTALIRTALAYRDEKNRLKALVPIREYMKKTYQRGHDLLRPLLGYFKELLQLHQEVNGGQMGSSVAQILSNFANIQNILQDGLQPNHPDLKDAIFCALHLNVFSRVMVRG</sequence>
<dbReference type="PANTHER" id="PTHR47691:SF3">
    <property type="entry name" value="HTH-TYPE TRANSCRIPTIONAL REGULATOR RV0890C-RELATED"/>
    <property type="match status" value="1"/>
</dbReference>
<proteinExistence type="predicted"/>